<name>A0A0F4GRM3_9PEZI</name>
<proteinExistence type="predicted"/>
<keyword evidence="2" id="KW-1185">Reference proteome</keyword>
<comment type="caution">
    <text evidence="1">The sequence shown here is derived from an EMBL/GenBank/DDBJ whole genome shotgun (WGS) entry which is preliminary data.</text>
</comment>
<gene>
    <name evidence="1" type="ORF">TI39_contig348g00002</name>
</gene>
<dbReference type="AlphaFoldDB" id="A0A0F4GRM3"/>
<dbReference type="Proteomes" id="UP000033647">
    <property type="component" value="Unassembled WGS sequence"/>
</dbReference>
<dbReference type="EMBL" id="LAFY01000340">
    <property type="protein sequence ID" value="KJX99893.1"/>
    <property type="molecule type" value="Genomic_DNA"/>
</dbReference>
<reference evidence="1 2" key="1">
    <citation type="submission" date="2015-03" db="EMBL/GenBank/DDBJ databases">
        <title>RNA-seq based gene annotation and comparative genomics of four Zymoseptoria species reveal species-specific pathogenicity related genes and transposable element activity.</title>
        <authorList>
            <person name="Grandaubert J."/>
            <person name="Bhattacharyya A."/>
            <person name="Stukenbrock E.H."/>
        </authorList>
    </citation>
    <scope>NUCLEOTIDE SEQUENCE [LARGE SCALE GENOMIC DNA]</scope>
    <source>
        <strain evidence="1 2">Zb18110</strain>
    </source>
</reference>
<sequence>MDSLTVERTPLQLRPSRRTGTSTGWCLEISLLPAQDKKWGTKKTVTEVPEELNTMPARFPREDSNYAFSCALFALFMIKPICELFDTPGLVGWERLFDMQTWTSVTQPPDLIDEKKARSLARFIQQPIF</sequence>
<organism evidence="1 2">
    <name type="scientific">Zymoseptoria brevis</name>
    <dbReference type="NCBI Taxonomy" id="1047168"/>
    <lineage>
        <taxon>Eukaryota</taxon>
        <taxon>Fungi</taxon>
        <taxon>Dikarya</taxon>
        <taxon>Ascomycota</taxon>
        <taxon>Pezizomycotina</taxon>
        <taxon>Dothideomycetes</taxon>
        <taxon>Dothideomycetidae</taxon>
        <taxon>Mycosphaerellales</taxon>
        <taxon>Mycosphaerellaceae</taxon>
        <taxon>Zymoseptoria</taxon>
    </lineage>
</organism>
<protein>
    <submittedName>
        <fullName evidence="1">Uncharacterized protein</fullName>
    </submittedName>
</protein>
<evidence type="ECO:0000313" key="1">
    <source>
        <dbReference type="EMBL" id="KJX99893.1"/>
    </source>
</evidence>
<accession>A0A0F4GRM3</accession>
<evidence type="ECO:0000313" key="2">
    <source>
        <dbReference type="Proteomes" id="UP000033647"/>
    </source>
</evidence>